<keyword evidence="1" id="KW-0472">Membrane</keyword>
<accession>A0A847S3P2</accession>
<proteinExistence type="predicted"/>
<protein>
    <submittedName>
        <fullName evidence="3">DUF3488 domain-containing transglutaminase family protein</fullName>
    </submittedName>
</protein>
<organism evidence="3 4">
    <name type="scientific">Leeia aquatica</name>
    <dbReference type="NCBI Taxonomy" id="2725557"/>
    <lineage>
        <taxon>Bacteria</taxon>
        <taxon>Pseudomonadati</taxon>
        <taxon>Pseudomonadota</taxon>
        <taxon>Betaproteobacteria</taxon>
        <taxon>Neisseriales</taxon>
        <taxon>Leeiaceae</taxon>
        <taxon>Leeia</taxon>
    </lineage>
</organism>
<feature type="transmembrane region" description="Helical" evidence="1">
    <location>
        <begin position="28"/>
        <end position="45"/>
    </location>
</feature>
<feature type="transmembrane region" description="Helical" evidence="1">
    <location>
        <begin position="541"/>
        <end position="562"/>
    </location>
</feature>
<dbReference type="InterPro" id="IPR052901">
    <property type="entry name" value="Bact_TGase-like"/>
</dbReference>
<dbReference type="EMBL" id="JABAIM010000001">
    <property type="protein sequence ID" value="NLR74423.1"/>
    <property type="molecule type" value="Genomic_DNA"/>
</dbReference>
<dbReference type="SMART" id="SM00460">
    <property type="entry name" value="TGc"/>
    <property type="match status" value="1"/>
</dbReference>
<keyword evidence="1" id="KW-0812">Transmembrane</keyword>
<feature type="transmembrane region" description="Helical" evidence="1">
    <location>
        <begin position="57"/>
        <end position="75"/>
    </location>
</feature>
<dbReference type="AlphaFoldDB" id="A0A847S3P2"/>
<dbReference type="PANTHER" id="PTHR42736">
    <property type="entry name" value="PROTEIN-GLUTAMINE GAMMA-GLUTAMYLTRANSFERASE"/>
    <property type="match status" value="1"/>
</dbReference>
<feature type="domain" description="Transglutaminase-like" evidence="2">
    <location>
        <begin position="397"/>
        <end position="468"/>
    </location>
</feature>
<dbReference type="PANTHER" id="PTHR42736:SF1">
    <property type="entry name" value="PROTEIN-GLUTAMINE GAMMA-GLUTAMYLTRANSFERASE"/>
    <property type="match status" value="1"/>
</dbReference>
<evidence type="ECO:0000313" key="3">
    <source>
        <dbReference type="EMBL" id="NLR74423.1"/>
    </source>
</evidence>
<dbReference type="Proteomes" id="UP000587991">
    <property type="component" value="Unassembled WGS sequence"/>
</dbReference>
<name>A0A847S3P2_9NEIS</name>
<dbReference type="Pfam" id="PF13559">
    <property type="entry name" value="DUF4129"/>
    <property type="match status" value="1"/>
</dbReference>
<sequence>MSRPLTALEQRRLLSQLLLVLLPHGWNLPVWLSALVGLALGWQALRLWRRWPPPPRLLLSVISIAALLLVIVLNLRDGNGFNRELAVSILVLFGALKLLESRQLRDAQFCFLLAFFLLLTLFLYGQPFWLAAYVLVSAIFVLRNGLYLCHPSIEGQLSAWRFLGRLQLYGLPWLVVLFVLFPRLDRPLWQLQHDPGRGITGVSDLMSPGNIGQLIRSTEVAFRAEFSGARPSPDELYWRGLVLWDYDGRSWLPSPERRAFARDIPAAAIRYRYRVTLEPHQQRWLYLLDRGQQVLDNDRGNFTLDGEYFRQSTVDSRMMYRATAVAEDPEVMDTPTLQQALYLPPGNPQARALAARWASLPTPQQRVNAALALFRQAPFGYTLEPPPLGKQAVDDFLFRTRLGFCEHYSSSFVFLMRASGVPARVVVGYLGGEYNTLSNYYIVRQADAHAWAEVWLAGRGWVRVDPTAAVSPDRVDQGIAAAINDAGAQDIRALRTPDWMRSLRWGVDGLVNGWNKWILSYDSREQLGMLERLGLESNAMALARLLGLVLASLLLLATLPLLRQRGPKLSPLQAAYQQLCLQLAKAGCPRQPQEGPLDYAARLSQAFPYAARELQSLLTSYARLYYGAAVSEQAMQAWAQRARRYRLPRP</sequence>
<dbReference type="Pfam" id="PF11992">
    <property type="entry name" value="TgpA_N"/>
    <property type="match status" value="1"/>
</dbReference>
<dbReference type="InterPro" id="IPR021878">
    <property type="entry name" value="TgpA_N"/>
</dbReference>
<gene>
    <name evidence="3" type="ORF">HF682_04565</name>
</gene>
<keyword evidence="4" id="KW-1185">Reference proteome</keyword>
<evidence type="ECO:0000256" key="1">
    <source>
        <dbReference type="SAM" id="Phobius"/>
    </source>
</evidence>
<comment type="caution">
    <text evidence="3">The sequence shown here is derived from an EMBL/GenBank/DDBJ whole genome shotgun (WGS) entry which is preliminary data.</text>
</comment>
<feature type="transmembrane region" description="Helical" evidence="1">
    <location>
        <begin position="162"/>
        <end position="181"/>
    </location>
</feature>
<evidence type="ECO:0000259" key="2">
    <source>
        <dbReference type="SMART" id="SM00460"/>
    </source>
</evidence>
<dbReference type="Pfam" id="PF01841">
    <property type="entry name" value="Transglut_core"/>
    <property type="match status" value="1"/>
</dbReference>
<dbReference type="InterPro" id="IPR002931">
    <property type="entry name" value="Transglutaminase-like"/>
</dbReference>
<dbReference type="SUPFAM" id="SSF54001">
    <property type="entry name" value="Cysteine proteinases"/>
    <property type="match status" value="1"/>
</dbReference>
<keyword evidence="1" id="KW-1133">Transmembrane helix</keyword>
<feature type="transmembrane region" description="Helical" evidence="1">
    <location>
        <begin position="106"/>
        <end position="124"/>
    </location>
</feature>
<reference evidence="3 4" key="1">
    <citation type="submission" date="2020-04" db="EMBL/GenBank/DDBJ databases">
        <title>Draft genome of Leeia sp. IMCC25680.</title>
        <authorList>
            <person name="Song J."/>
            <person name="Cho J.-C."/>
        </authorList>
    </citation>
    <scope>NUCLEOTIDE SEQUENCE [LARGE SCALE GENOMIC DNA]</scope>
    <source>
        <strain evidence="3 4">IMCC25680</strain>
    </source>
</reference>
<dbReference type="InterPro" id="IPR038765">
    <property type="entry name" value="Papain-like_cys_pep_sf"/>
</dbReference>
<evidence type="ECO:0000313" key="4">
    <source>
        <dbReference type="Proteomes" id="UP000587991"/>
    </source>
</evidence>
<dbReference type="RefSeq" id="WP_168876038.1">
    <property type="nucleotide sequence ID" value="NZ_JABAIM010000001.1"/>
</dbReference>
<dbReference type="InterPro" id="IPR025403">
    <property type="entry name" value="TgpA-like_C"/>
</dbReference>
<dbReference type="Gene3D" id="3.10.620.30">
    <property type="match status" value="1"/>
</dbReference>
<feature type="transmembrane region" description="Helical" evidence="1">
    <location>
        <begin position="130"/>
        <end position="150"/>
    </location>
</feature>